<dbReference type="EMBL" id="FNUZ01000002">
    <property type="protein sequence ID" value="SEF89617.1"/>
    <property type="molecule type" value="Genomic_DNA"/>
</dbReference>
<name>A0A1H5VSW1_9RHOB</name>
<keyword evidence="3" id="KW-0479">Metal-binding</keyword>
<organism evidence="6 7">
    <name type="scientific">Thalassococcus halodurans</name>
    <dbReference type="NCBI Taxonomy" id="373675"/>
    <lineage>
        <taxon>Bacteria</taxon>
        <taxon>Pseudomonadati</taxon>
        <taxon>Pseudomonadota</taxon>
        <taxon>Alphaproteobacteria</taxon>
        <taxon>Rhodobacterales</taxon>
        <taxon>Roseobacteraceae</taxon>
        <taxon>Thalassococcus</taxon>
    </lineage>
</organism>
<sequence length="222" mass="23984">MRPALLFDLDGTLLHTDPLHAAVFQELFAERGRAIDEAYYLRHIHGRLNADIFSEAFPDEDAEALSHEKEARFRDKLGASAEPVAGLIELLDLCDAKGWGRALVTNAPRVNADAMLNAIGLRDRFETLIIGEECKHGKPDPAPYLAAMQATGSGPELSVAFEDSPSGMTAARGSGAFCVGLRSSLNDAELRAAGAHMTIDTFDDPLLLTELDRRMTPTGAHS</sequence>
<evidence type="ECO:0000256" key="5">
    <source>
        <dbReference type="ARBA" id="ARBA00023277"/>
    </source>
</evidence>
<dbReference type="InterPro" id="IPR023198">
    <property type="entry name" value="PGP-like_dom2"/>
</dbReference>
<keyword evidence="5" id="KW-0119">Carbohydrate metabolism</keyword>
<dbReference type="InterPro" id="IPR036412">
    <property type="entry name" value="HAD-like_sf"/>
</dbReference>
<protein>
    <submittedName>
        <fullName evidence="6">Haloacid dehalogenase superfamily, subfamily IA, variant 3 with third motif having DD or ED</fullName>
    </submittedName>
</protein>
<dbReference type="SFLD" id="SFLDG01135">
    <property type="entry name" value="C1.5.6:_HAD__Beta-PGM__Phospha"/>
    <property type="match status" value="1"/>
</dbReference>
<keyword evidence="7" id="KW-1185">Reference proteome</keyword>
<dbReference type="Gene3D" id="3.40.50.1000">
    <property type="entry name" value="HAD superfamily/HAD-like"/>
    <property type="match status" value="1"/>
</dbReference>
<dbReference type="SFLD" id="SFLDS00003">
    <property type="entry name" value="Haloacid_Dehalogenase"/>
    <property type="match status" value="1"/>
</dbReference>
<dbReference type="OrthoDB" id="9782449at2"/>
<dbReference type="InterPro" id="IPR023214">
    <property type="entry name" value="HAD_sf"/>
</dbReference>
<proteinExistence type="inferred from homology"/>
<evidence type="ECO:0000256" key="2">
    <source>
        <dbReference type="ARBA" id="ARBA00006171"/>
    </source>
</evidence>
<gene>
    <name evidence="6" type="ORF">SAMN04488045_1143</name>
</gene>
<evidence type="ECO:0000313" key="7">
    <source>
        <dbReference type="Proteomes" id="UP000236752"/>
    </source>
</evidence>
<accession>A0A1H5VSW1</accession>
<reference evidence="6 7" key="1">
    <citation type="submission" date="2016-10" db="EMBL/GenBank/DDBJ databases">
        <authorList>
            <person name="de Groot N.N."/>
        </authorList>
    </citation>
    <scope>NUCLEOTIDE SEQUENCE [LARGE SCALE GENOMIC DNA]</scope>
    <source>
        <strain evidence="6 7">DSM 26915</strain>
    </source>
</reference>
<dbReference type="GO" id="GO:0046872">
    <property type="term" value="F:metal ion binding"/>
    <property type="evidence" value="ECO:0007669"/>
    <property type="project" value="UniProtKB-KW"/>
</dbReference>
<evidence type="ECO:0000256" key="1">
    <source>
        <dbReference type="ARBA" id="ARBA00001946"/>
    </source>
</evidence>
<dbReference type="InterPro" id="IPR051600">
    <property type="entry name" value="Beta-PGM-like"/>
</dbReference>
<dbReference type="Proteomes" id="UP000236752">
    <property type="component" value="Unassembled WGS sequence"/>
</dbReference>
<dbReference type="Gene3D" id="1.10.150.240">
    <property type="entry name" value="Putative phosphatase, domain 2"/>
    <property type="match status" value="1"/>
</dbReference>
<dbReference type="SUPFAM" id="SSF56784">
    <property type="entry name" value="HAD-like"/>
    <property type="match status" value="1"/>
</dbReference>
<comment type="similarity">
    <text evidence="2">Belongs to the HAD-like hydrolase superfamily. CbbY/CbbZ/Gph/YieH family.</text>
</comment>
<dbReference type="GO" id="GO:0003824">
    <property type="term" value="F:catalytic activity"/>
    <property type="evidence" value="ECO:0007669"/>
    <property type="project" value="UniProtKB-ARBA"/>
</dbReference>
<dbReference type="AlphaFoldDB" id="A0A1H5VSW1"/>
<dbReference type="RefSeq" id="WP_103909525.1">
    <property type="nucleotide sequence ID" value="NZ_FNUZ01000002.1"/>
</dbReference>
<evidence type="ECO:0000256" key="3">
    <source>
        <dbReference type="ARBA" id="ARBA00022723"/>
    </source>
</evidence>
<dbReference type="PANTHER" id="PTHR46193:SF18">
    <property type="entry name" value="HEXITOL PHOSPHATASE B"/>
    <property type="match status" value="1"/>
</dbReference>
<dbReference type="InterPro" id="IPR041492">
    <property type="entry name" value="HAD_2"/>
</dbReference>
<dbReference type="Pfam" id="PF13419">
    <property type="entry name" value="HAD_2"/>
    <property type="match status" value="1"/>
</dbReference>
<comment type="cofactor">
    <cofactor evidence="1">
        <name>Mg(2+)</name>
        <dbReference type="ChEBI" id="CHEBI:18420"/>
    </cofactor>
</comment>
<dbReference type="PANTHER" id="PTHR46193">
    <property type="entry name" value="6-PHOSPHOGLUCONATE PHOSPHATASE"/>
    <property type="match status" value="1"/>
</dbReference>
<dbReference type="SFLD" id="SFLDG01129">
    <property type="entry name" value="C1.5:_HAD__Beta-PGM__Phosphata"/>
    <property type="match status" value="1"/>
</dbReference>
<evidence type="ECO:0000256" key="4">
    <source>
        <dbReference type="ARBA" id="ARBA00022842"/>
    </source>
</evidence>
<dbReference type="NCBIfam" id="TIGR01509">
    <property type="entry name" value="HAD-SF-IA-v3"/>
    <property type="match status" value="1"/>
</dbReference>
<evidence type="ECO:0000313" key="6">
    <source>
        <dbReference type="EMBL" id="SEF89617.1"/>
    </source>
</evidence>
<keyword evidence="4" id="KW-0460">Magnesium</keyword>
<dbReference type="InterPro" id="IPR006439">
    <property type="entry name" value="HAD-SF_hydro_IA"/>
</dbReference>